<evidence type="ECO:0000313" key="4">
    <source>
        <dbReference type="Proteomes" id="UP000827721"/>
    </source>
</evidence>
<keyword evidence="1" id="KW-0539">Nucleus</keyword>
<feature type="compositionally biased region" description="Polar residues" evidence="2">
    <location>
        <begin position="151"/>
        <end position="165"/>
    </location>
</feature>
<evidence type="ECO:0000256" key="1">
    <source>
        <dbReference type="RuleBase" id="RU367018"/>
    </source>
</evidence>
<keyword evidence="4" id="KW-1185">Reference proteome</keyword>
<dbReference type="PANTHER" id="PTHR31669">
    <property type="entry name" value="PROTEIN FAR1-RELATED SEQUENCE 10-RELATED"/>
    <property type="match status" value="1"/>
</dbReference>
<sequence length="197" mass="21796">MLIKQYEKAVASWQEKELKADDDTTNTTPVLQITSAMEKQAANLYTRRIFMKFQEELVEILANLAVFRAENVLKLPSQYVLKRWTRYAKTGTAMNGRASDLPNNTRGSSTIKYNKLCQEAIKYVEVGAKSIPSYNVAMDALREAASRVTAAKNQGSGPTHGSTLSDGARQELHGTEGTQAQTYQSAVCFSYLATSII</sequence>
<keyword evidence="1" id="KW-0479">Metal-binding</keyword>
<organism evidence="3 4">
    <name type="scientific">Xanthoceras sorbifolium</name>
    <dbReference type="NCBI Taxonomy" id="99658"/>
    <lineage>
        <taxon>Eukaryota</taxon>
        <taxon>Viridiplantae</taxon>
        <taxon>Streptophyta</taxon>
        <taxon>Embryophyta</taxon>
        <taxon>Tracheophyta</taxon>
        <taxon>Spermatophyta</taxon>
        <taxon>Magnoliopsida</taxon>
        <taxon>eudicotyledons</taxon>
        <taxon>Gunneridae</taxon>
        <taxon>Pentapetalae</taxon>
        <taxon>rosids</taxon>
        <taxon>malvids</taxon>
        <taxon>Sapindales</taxon>
        <taxon>Sapindaceae</taxon>
        <taxon>Xanthoceroideae</taxon>
        <taxon>Xanthoceras</taxon>
    </lineage>
</organism>
<evidence type="ECO:0000313" key="3">
    <source>
        <dbReference type="EMBL" id="KAH7574758.1"/>
    </source>
</evidence>
<reference evidence="3 4" key="1">
    <citation type="submission" date="2021-02" db="EMBL/GenBank/DDBJ databases">
        <title>Plant Genome Project.</title>
        <authorList>
            <person name="Zhang R.-G."/>
        </authorList>
    </citation>
    <scope>NUCLEOTIDE SEQUENCE [LARGE SCALE GENOMIC DNA]</scope>
    <source>
        <tissue evidence="3">Leaves</tissue>
    </source>
</reference>
<comment type="function">
    <text evidence="1">Putative transcription activator involved in regulating light control of development.</text>
</comment>
<keyword evidence="1" id="KW-0863">Zinc-finger</keyword>
<gene>
    <name evidence="3" type="ORF">JRO89_XS02G0001000</name>
</gene>
<protein>
    <recommendedName>
        <fullName evidence="1">Protein FAR1-RELATED SEQUENCE</fullName>
    </recommendedName>
</protein>
<feature type="region of interest" description="Disordered" evidence="2">
    <location>
        <begin position="149"/>
        <end position="177"/>
    </location>
</feature>
<keyword evidence="1" id="KW-0862">Zinc</keyword>
<comment type="caution">
    <text evidence="3">The sequence shown here is derived from an EMBL/GenBank/DDBJ whole genome shotgun (WGS) entry which is preliminary data.</text>
</comment>
<comment type="similarity">
    <text evidence="1">Belongs to the FHY3/FAR1 family.</text>
</comment>
<comment type="subcellular location">
    <subcellularLocation>
        <location evidence="1">Nucleus</location>
    </subcellularLocation>
</comment>
<evidence type="ECO:0000256" key="2">
    <source>
        <dbReference type="SAM" id="MobiDB-lite"/>
    </source>
</evidence>
<dbReference type="EMBL" id="JAFEMO010000002">
    <property type="protein sequence ID" value="KAH7574758.1"/>
    <property type="molecule type" value="Genomic_DNA"/>
</dbReference>
<accession>A0ABQ8IDN3</accession>
<name>A0ABQ8IDN3_9ROSI</name>
<dbReference type="Proteomes" id="UP000827721">
    <property type="component" value="Unassembled WGS sequence"/>
</dbReference>
<dbReference type="InterPro" id="IPR031052">
    <property type="entry name" value="FHY3/FAR1"/>
</dbReference>
<proteinExistence type="inferred from homology"/>
<dbReference type="PANTHER" id="PTHR31669:SF240">
    <property type="entry name" value="PROTEIN FAR1-RELATED SEQUENCE 9"/>
    <property type="match status" value="1"/>
</dbReference>